<evidence type="ECO:0000313" key="2">
    <source>
        <dbReference type="EMBL" id="KRL66750.1"/>
    </source>
</evidence>
<evidence type="ECO:0000313" key="3">
    <source>
        <dbReference type="Proteomes" id="UP000051647"/>
    </source>
</evidence>
<reference evidence="2 3" key="1">
    <citation type="journal article" date="2015" name="Genome Announc.">
        <title>Expanding the biotechnology potential of lactobacilli through comparative genomics of 213 strains and associated genera.</title>
        <authorList>
            <person name="Sun Z."/>
            <person name="Harris H.M."/>
            <person name="McCann A."/>
            <person name="Guo C."/>
            <person name="Argimon S."/>
            <person name="Zhang W."/>
            <person name="Yang X."/>
            <person name="Jeffery I.B."/>
            <person name="Cooney J.C."/>
            <person name="Kagawa T.F."/>
            <person name="Liu W."/>
            <person name="Song Y."/>
            <person name="Salvetti E."/>
            <person name="Wrobel A."/>
            <person name="Rasinkangas P."/>
            <person name="Parkhill J."/>
            <person name="Rea M.C."/>
            <person name="O'Sullivan O."/>
            <person name="Ritari J."/>
            <person name="Douillard F.P."/>
            <person name="Paul Ross R."/>
            <person name="Yang R."/>
            <person name="Briner A.E."/>
            <person name="Felis G.E."/>
            <person name="de Vos W.M."/>
            <person name="Barrangou R."/>
            <person name="Klaenhammer T.R."/>
            <person name="Caufield P.W."/>
            <person name="Cui Y."/>
            <person name="Zhang H."/>
            <person name="O'Toole P.W."/>
        </authorList>
    </citation>
    <scope>NUCLEOTIDE SEQUENCE [LARGE SCALE GENOMIC DNA]</scope>
    <source>
        <strain evidence="2 3">DSM 14857</strain>
    </source>
</reference>
<organism evidence="2 3">
    <name type="scientific">Companilactobacillus versmoldensis DSM 14857 = KCTC 3814</name>
    <dbReference type="NCBI Taxonomy" id="1423815"/>
    <lineage>
        <taxon>Bacteria</taxon>
        <taxon>Bacillati</taxon>
        <taxon>Bacillota</taxon>
        <taxon>Bacilli</taxon>
        <taxon>Lactobacillales</taxon>
        <taxon>Lactobacillaceae</taxon>
        <taxon>Companilactobacillus</taxon>
    </lineage>
</organism>
<feature type="compositionally biased region" description="Acidic residues" evidence="1">
    <location>
        <begin position="207"/>
        <end position="237"/>
    </location>
</feature>
<dbReference type="eggNOG" id="ENOG50309UK">
    <property type="taxonomic scope" value="Bacteria"/>
</dbReference>
<dbReference type="AlphaFoldDB" id="A0A0R1SDV5"/>
<protein>
    <submittedName>
        <fullName evidence="2">Uncharacterized protein</fullName>
    </submittedName>
</protein>
<name>A0A0R1SDV5_9LACO</name>
<dbReference type="STRING" id="1423815.FC27_GL000353"/>
<proteinExistence type="predicted"/>
<gene>
    <name evidence="2" type="ORF">FC27_GL000353</name>
</gene>
<feature type="region of interest" description="Disordered" evidence="1">
    <location>
        <begin position="757"/>
        <end position="778"/>
    </location>
</feature>
<dbReference type="EMBL" id="AZFA01000011">
    <property type="protein sequence ID" value="KRL66750.1"/>
    <property type="molecule type" value="Genomic_DNA"/>
</dbReference>
<dbReference type="OrthoDB" id="2312593at2"/>
<feature type="region of interest" description="Disordered" evidence="1">
    <location>
        <begin position="141"/>
        <end position="262"/>
    </location>
</feature>
<dbReference type="PATRIC" id="fig|1423815.3.peg.360"/>
<feature type="compositionally biased region" description="Basic and acidic residues" evidence="1">
    <location>
        <begin position="141"/>
        <end position="152"/>
    </location>
</feature>
<keyword evidence="3" id="KW-1185">Reference proteome</keyword>
<accession>A0A0R1SDV5</accession>
<dbReference type="RefSeq" id="WP_056938085.1">
    <property type="nucleotide sequence ID" value="NZ_AZFA01000011.1"/>
</dbReference>
<sequence length="1009" mass="113124">MHIKKLLTLSIFLFGLIGLIIIAITTHQSPTIATDNSPNNKIEFLEVEKTNQKTSVKIKYHLSAKQPILIINCPQINNLDTDKLKKDIGADNVGLNSDEQNVYLNLKNHISPQSSGELNLEILSKAPTVLQFKDIDNNKLAEKAINPEKTKVTDTSSNNTEPDEDTPNEQESNQSTNPEDETANEEPVKETATDSETVTDISKREDPDSDNPEDSKPDDEDSEIEDDQVLNDDEEDVNSGWNQSDRLGISTGKPVETLDPDSGEKKIAYPVIYFGALNYALGGGIKISDSLSTDRSGHGRKNNITAANSAIILTKPDGDPNDIQRDTDYNDKKATQRNRWYTSTYGDGLMTYDKSIIDNDNQKQTEFGSQRNFTTTNLNYYAERDLPGVNSVKRPDLFGPGNIDKNKKKMGMDTSSFKFYWKKDPVTTLTEQRIVFKQSHSKKSIKISTTQRFGLDGSIIITTEFKNVGKERIPEFTGYTFRDVTFMKDHRYETRESKNVLRSLGDNRGVYATRQSHNGSIEFHLTNFEDSPYAWSARGTKSSYFQSSNEHRFPFNTRSKEIFGKSDSFNDIYDKGDNGRDPGLGKAFAGKGVSWESGISMHTENQSLGVGKTVSMTYSTSVVPISSDPMIDVHQKGTVKDPIMVDPSKKLKLNGSWFYLGSTRISINCLVDAKETDPEKLKHQIMEPINKIADYRQSDYEQSKGIRKPWKHEIDISNLSAGIHTIYFAAKDEVGKTKTSPIKKVVIKIPRHATKKPQIEIDSPVESSSKDDPFDPEYNDGLNLKGSWSDADSKNVDLTYQLDDGQEMPIGENKTHKNILGVPMPWHINNLSIMHINDVKVHKIDIKINDGNDTVIETFYFQKRNGAPILEVPANINFGSNHIIPNKDQVVTADVSGPLRVNDFRGVSNKALKISLQVKHFNQSTFDEDSGKDNTKTLTSSLSLDGQKIPFNTPVQIGPDLYTEDGVWKKTTVLSHKINDKIKLKIHGNNHDSNGDFSSQWFWTASDTI</sequence>
<evidence type="ECO:0000256" key="1">
    <source>
        <dbReference type="SAM" id="MobiDB-lite"/>
    </source>
</evidence>
<comment type="caution">
    <text evidence="2">The sequence shown here is derived from an EMBL/GenBank/DDBJ whole genome shotgun (WGS) entry which is preliminary data.</text>
</comment>
<dbReference type="Proteomes" id="UP000051647">
    <property type="component" value="Unassembled WGS sequence"/>
</dbReference>